<proteinExistence type="predicted"/>
<keyword evidence="3" id="KW-1185">Reference proteome</keyword>
<reference evidence="2 3" key="1">
    <citation type="journal article" date="2023" name="Sci. Data">
        <title>Genome assembly of the Korean intertidal mud-creeper Batillaria attramentaria.</title>
        <authorList>
            <person name="Patra A.K."/>
            <person name="Ho P.T."/>
            <person name="Jun S."/>
            <person name="Lee S.J."/>
            <person name="Kim Y."/>
            <person name="Won Y.J."/>
        </authorList>
    </citation>
    <scope>NUCLEOTIDE SEQUENCE [LARGE SCALE GENOMIC DNA]</scope>
    <source>
        <strain evidence="2">Wonlab-2016</strain>
    </source>
</reference>
<gene>
    <name evidence="2" type="ORF">BaRGS_00003399</name>
</gene>
<dbReference type="AlphaFoldDB" id="A0ABD0M0S9"/>
<feature type="compositionally biased region" description="Polar residues" evidence="1">
    <location>
        <begin position="138"/>
        <end position="156"/>
    </location>
</feature>
<dbReference type="SUPFAM" id="SSF58104">
    <property type="entry name" value="Methyl-accepting chemotaxis protein (MCP) signaling domain"/>
    <property type="match status" value="1"/>
</dbReference>
<feature type="region of interest" description="Disordered" evidence="1">
    <location>
        <begin position="138"/>
        <end position="163"/>
    </location>
</feature>
<sequence>MTVTSNCRLLSWKSRKWLTVDIPHWTRLKGRLLYCVKIVLTDFFGKSVQFKPPAVNGCAVSHTVGNPACNRPPTENISAPTENITAPTENITAPTENISAPTENISAPTENISAPTENISAPTENISAPTENITAPTENITAPTENISAPTENTTALHYKRKQ</sequence>
<evidence type="ECO:0000313" key="3">
    <source>
        <dbReference type="Proteomes" id="UP001519460"/>
    </source>
</evidence>
<evidence type="ECO:0000313" key="2">
    <source>
        <dbReference type="EMBL" id="KAK7505237.1"/>
    </source>
</evidence>
<dbReference type="Proteomes" id="UP001519460">
    <property type="component" value="Unassembled WGS sequence"/>
</dbReference>
<dbReference type="EMBL" id="JACVVK020000011">
    <property type="protein sequence ID" value="KAK7505237.1"/>
    <property type="molecule type" value="Genomic_DNA"/>
</dbReference>
<evidence type="ECO:0000256" key="1">
    <source>
        <dbReference type="SAM" id="MobiDB-lite"/>
    </source>
</evidence>
<comment type="caution">
    <text evidence="2">The sequence shown here is derived from an EMBL/GenBank/DDBJ whole genome shotgun (WGS) entry which is preliminary data.</text>
</comment>
<protein>
    <submittedName>
        <fullName evidence="2">Uncharacterized protein</fullName>
    </submittedName>
</protein>
<accession>A0ABD0M0S9</accession>
<dbReference type="Gene3D" id="1.10.287.950">
    <property type="entry name" value="Methyl-accepting chemotaxis protein"/>
    <property type="match status" value="1"/>
</dbReference>
<name>A0ABD0M0S9_9CAEN</name>
<organism evidence="2 3">
    <name type="scientific">Batillaria attramentaria</name>
    <dbReference type="NCBI Taxonomy" id="370345"/>
    <lineage>
        <taxon>Eukaryota</taxon>
        <taxon>Metazoa</taxon>
        <taxon>Spiralia</taxon>
        <taxon>Lophotrochozoa</taxon>
        <taxon>Mollusca</taxon>
        <taxon>Gastropoda</taxon>
        <taxon>Caenogastropoda</taxon>
        <taxon>Sorbeoconcha</taxon>
        <taxon>Cerithioidea</taxon>
        <taxon>Batillariidae</taxon>
        <taxon>Batillaria</taxon>
    </lineage>
</organism>
<dbReference type="Pfam" id="PF20678">
    <property type="entry name" value="HV_Gp350_C-term"/>
    <property type="match status" value="1"/>
</dbReference>